<keyword evidence="3 4" id="KW-0067">ATP-binding</keyword>
<accession>D9SKC0</accession>
<feature type="binding site" evidence="4">
    <location>
        <begin position="6"/>
        <end position="10"/>
    </location>
    <ligand>
        <name>ATP</name>
        <dbReference type="ChEBI" id="CHEBI:30616"/>
    </ligand>
</feature>
<evidence type="ECO:0000256" key="2">
    <source>
        <dbReference type="ARBA" id="ARBA00022741"/>
    </source>
</evidence>
<feature type="binding site" evidence="4">
    <location>
        <begin position="135"/>
        <end position="143"/>
    </location>
    <ligand>
        <name>ATP</name>
        <dbReference type="ChEBI" id="CHEBI:30616"/>
    </ligand>
</feature>
<comment type="cofactor">
    <cofactor evidence="5">
        <name>Mg(2+)</name>
        <dbReference type="ChEBI" id="CHEBI:18420"/>
    </cofactor>
</comment>
<keyword evidence="5" id="KW-0479">Metal-binding</keyword>
<keyword evidence="5" id="KW-0460">Magnesium</keyword>
<dbReference type="Pfam" id="PF01812">
    <property type="entry name" value="5-FTHF_cyc-lig"/>
    <property type="match status" value="1"/>
</dbReference>
<dbReference type="PANTHER" id="PTHR23407">
    <property type="entry name" value="ATPASE INHIBITOR/5-FORMYLTETRAHYDROFOLATE CYCLO-LIGASE"/>
    <property type="match status" value="1"/>
</dbReference>
<dbReference type="InterPro" id="IPR037171">
    <property type="entry name" value="NagB/RpiA_transferase-like"/>
</dbReference>
<feature type="binding site" evidence="4">
    <location>
        <position position="57"/>
    </location>
    <ligand>
        <name>substrate</name>
    </ligand>
</feature>
<dbReference type="HOGENOM" id="CLU_066245_2_2_9"/>
<evidence type="ECO:0000313" key="7">
    <source>
        <dbReference type="Proteomes" id="UP000002730"/>
    </source>
</evidence>
<dbReference type="SUPFAM" id="SSF100950">
    <property type="entry name" value="NagB/RpiA/CoA transferase-like"/>
    <property type="match status" value="1"/>
</dbReference>
<dbReference type="OrthoDB" id="9801938at2"/>
<dbReference type="STRING" id="573061.Clocel_1672"/>
<sequence length="184" mass="20696">MLSEEKKSLRKKAKGLRSQLSADKRASYNQSIFDKVLGFDSFIEAQLIFTYVSYKDEVDTIALINYAINHKKRIAVPKIISLEEGMVAIEIKSIEELKENSLGILEPVDFKNQINPSEIDFSIVPGLAFDRKGGRLGYGGGFYDRFLSNLSANANIVALAYDFQIVDTVPCEQHDIKIREVITN</sequence>
<dbReference type="Proteomes" id="UP000002730">
    <property type="component" value="Chromosome"/>
</dbReference>
<dbReference type="eggNOG" id="COG0212">
    <property type="taxonomic scope" value="Bacteria"/>
</dbReference>
<comment type="catalytic activity">
    <reaction evidence="5">
        <text>(6S)-5-formyl-5,6,7,8-tetrahydrofolate + ATP = (6R)-5,10-methenyltetrahydrofolate + ADP + phosphate</text>
        <dbReference type="Rhea" id="RHEA:10488"/>
        <dbReference type="ChEBI" id="CHEBI:30616"/>
        <dbReference type="ChEBI" id="CHEBI:43474"/>
        <dbReference type="ChEBI" id="CHEBI:57455"/>
        <dbReference type="ChEBI" id="CHEBI:57457"/>
        <dbReference type="ChEBI" id="CHEBI:456216"/>
        <dbReference type="EC" id="6.3.3.2"/>
    </reaction>
</comment>
<dbReference type="AlphaFoldDB" id="D9SKC0"/>
<feature type="binding site" evidence="4">
    <location>
        <position position="52"/>
    </location>
    <ligand>
        <name>substrate</name>
    </ligand>
</feature>
<dbReference type="GO" id="GO:0009396">
    <property type="term" value="P:folic acid-containing compound biosynthetic process"/>
    <property type="evidence" value="ECO:0007669"/>
    <property type="project" value="TreeGrafter"/>
</dbReference>
<name>D9SKC0_CLOC7</name>
<protein>
    <recommendedName>
        <fullName evidence="5">5-formyltetrahydrofolate cyclo-ligase</fullName>
        <ecNumber evidence="5">6.3.3.2</ecNumber>
    </recommendedName>
</protein>
<dbReference type="RefSeq" id="WP_010077372.1">
    <property type="nucleotide sequence ID" value="NC_014393.1"/>
</dbReference>
<dbReference type="KEGG" id="ccb:Clocel_1672"/>
<reference evidence="6 7" key="1">
    <citation type="submission" date="2010-08" db="EMBL/GenBank/DDBJ databases">
        <title>Complete sequence of Clostridium cellulovorans 743B.</title>
        <authorList>
            <consortium name="US DOE Joint Genome Institute"/>
            <person name="Lucas S."/>
            <person name="Copeland A."/>
            <person name="Lapidus A."/>
            <person name="Cheng J.-F."/>
            <person name="Bruce D."/>
            <person name="Goodwin L."/>
            <person name="Pitluck S."/>
            <person name="Chertkov O."/>
            <person name="Detter J.C."/>
            <person name="Han C."/>
            <person name="Tapia R."/>
            <person name="Land M."/>
            <person name="Hauser L."/>
            <person name="Chang Y.-J."/>
            <person name="Jeffries C."/>
            <person name="Kyrpides N."/>
            <person name="Ivanova N."/>
            <person name="Mikhailova N."/>
            <person name="Hemme C.L."/>
            <person name="Woyke T."/>
        </authorList>
    </citation>
    <scope>NUCLEOTIDE SEQUENCE [LARGE SCALE GENOMIC DNA]</scope>
    <source>
        <strain evidence="7">ATCC 35296 / DSM 3052 / OCM 3 / 743B</strain>
    </source>
</reference>
<dbReference type="PIRSF" id="PIRSF006806">
    <property type="entry name" value="FTHF_cligase"/>
    <property type="match status" value="1"/>
</dbReference>
<dbReference type="NCBIfam" id="TIGR02727">
    <property type="entry name" value="MTHFS_bact"/>
    <property type="match status" value="1"/>
</dbReference>
<dbReference type="EMBL" id="CP002160">
    <property type="protein sequence ID" value="ADL51416.1"/>
    <property type="molecule type" value="Genomic_DNA"/>
</dbReference>
<organism evidence="6 7">
    <name type="scientific">Clostridium cellulovorans (strain ATCC 35296 / DSM 3052 / OCM 3 / 743B)</name>
    <dbReference type="NCBI Taxonomy" id="573061"/>
    <lineage>
        <taxon>Bacteria</taxon>
        <taxon>Bacillati</taxon>
        <taxon>Bacillota</taxon>
        <taxon>Clostridia</taxon>
        <taxon>Eubacteriales</taxon>
        <taxon>Clostridiaceae</taxon>
        <taxon>Clostridium</taxon>
    </lineage>
</organism>
<keyword evidence="2 4" id="KW-0547">Nucleotide-binding</keyword>
<evidence type="ECO:0000256" key="5">
    <source>
        <dbReference type="RuleBase" id="RU361279"/>
    </source>
</evidence>
<keyword evidence="7" id="KW-1185">Reference proteome</keyword>
<proteinExistence type="inferred from homology"/>
<dbReference type="InterPro" id="IPR024185">
    <property type="entry name" value="FTHF_cligase-like_sf"/>
</dbReference>
<dbReference type="EC" id="6.3.3.2" evidence="5"/>
<evidence type="ECO:0000313" key="6">
    <source>
        <dbReference type="EMBL" id="ADL51416.1"/>
    </source>
</evidence>
<dbReference type="InterPro" id="IPR002698">
    <property type="entry name" value="FTHF_cligase"/>
</dbReference>
<dbReference type="GO" id="GO:0005524">
    <property type="term" value="F:ATP binding"/>
    <property type="evidence" value="ECO:0007669"/>
    <property type="project" value="UniProtKB-KW"/>
</dbReference>
<evidence type="ECO:0000256" key="4">
    <source>
        <dbReference type="PIRSR" id="PIRSR006806-1"/>
    </source>
</evidence>
<dbReference type="GO" id="GO:0035999">
    <property type="term" value="P:tetrahydrofolate interconversion"/>
    <property type="evidence" value="ECO:0007669"/>
    <property type="project" value="TreeGrafter"/>
</dbReference>
<evidence type="ECO:0000256" key="1">
    <source>
        <dbReference type="ARBA" id="ARBA00010638"/>
    </source>
</evidence>
<evidence type="ECO:0000256" key="3">
    <source>
        <dbReference type="ARBA" id="ARBA00022840"/>
    </source>
</evidence>
<dbReference type="GO" id="GO:0030272">
    <property type="term" value="F:5-formyltetrahydrofolate cyclo-ligase activity"/>
    <property type="evidence" value="ECO:0007669"/>
    <property type="project" value="UniProtKB-EC"/>
</dbReference>
<dbReference type="Gene3D" id="3.40.50.10420">
    <property type="entry name" value="NagB/RpiA/CoA transferase-like"/>
    <property type="match status" value="1"/>
</dbReference>
<dbReference type="GO" id="GO:0046872">
    <property type="term" value="F:metal ion binding"/>
    <property type="evidence" value="ECO:0007669"/>
    <property type="project" value="UniProtKB-KW"/>
</dbReference>
<comment type="similarity">
    <text evidence="1 5">Belongs to the 5-formyltetrahydrofolate cyclo-ligase family.</text>
</comment>
<dbReference type="PANTHER" id="PTHR23407:SF1">
    <property type="entry name" value="5-FORMYLTETRAHYDROFOLATE CYCLO-LIGASE"/>
    <property type="match status" value="1"/>
</dbReference>
<keyword evidence="6" id="KW-0436">Ligase</keyword>
<gene>
    <name evidence="6" type="ordered locus">Clocel_1672</name>
</gene>